<reference evidence="2" key="1">
    <citation type="submission" date="2023-02" db="EMBL/GenBank/DDBJ databases">
        <title>Genome of Flavobacteriaceae gen. nov. sp. strain F89.</title>
        <authorList>
            <person name="Wang Y."/>
        </authorList>
    </citation>
    <scope>NUCLEOTIDE SEQUENCE</scope>
    <source>
        <strain evidence="2">F89</strain>
    </source>
</reference>
<protein>
    <recommendedName>
        <fullName evidence="4">Amidohydrolase-related domain-containing protein</fullName>
    </recommendedName>
</protein>
<dbReference type="Gene3D" id="3.20.20.140">
    <property type="entry name" value="Metal-dependent hydrolases"/>
    <property type="match status" value="1"/>
</dbReference>
<dbReference type="SUPFAM" id="SSF51556">
    <property type="entry name" value="Metallo-dependent hydrolases"/>
    <property type="match status" value="1"/>
</dbReference>
<dbReference type="Proteomes" id="UP001200642">
    <property type="component" value="Unassembled WGS sequence"/>
</dbReference>
<name>A0AAE3JRL8_9FLAO</name>
<keyword evidence="3" id="KW-1185">Reference proteome</keyword>
<dbReference type="EMBL" id="JAIRBC010000016">
    <property type="protein sequence ID" value="MCG2461503.1"/>
    <property type="molecule type" value="Genomic_DNA"/>
</dbReference>
<proteinExistence type="predicted"/>
<organism evidence="2 3">
    <name type="scientific">Cerina litoralis</name>
    <dbReference type="NCBI Taxonomy" id="2874477"/>
    <lineage>
        <taxon>Bacteria</taxon>
        <taxon>Pseudomonadati</taxon>
        <taxon>Bacteroidota</taxon>
        <taxon>Flavobacteriia</taxon>
        <taxon>Flavobacteriales</taxon>
        <taxon>Flavobacteriaceae</taxon>
        <taxon>Cerina</taxon>
    </lineage>
</organism>
<dbReference type="InterPro" id="IPR032466">
    <property type="entry name" value="Metal_Hydrolase"/>
</dbReference>
<evidence type="ECO:0000256" key="1">
    <source>
        <dbReference type="SAM" id="SignalP"/>
    </source>
</evidence>
<dbReference type="AlphaFoldDB" id="A0AAE3JRL8"/>
<sequence>MKNLPTIILILLLGLNANGQDNGNSQKRPPIIDMHLHTGLPHKVPAGAPSLCRPAPCKGDAGAAANSAENLKKTLEQMDRYNIVKGFLSGVNWPEVGEWAKAAPGRFIASPFVLKPGSVNLEQLKSEYRSGHFRGMGEIGTQLMGIPPQRSIAGTLF</sequence>
<evidence type="ECO:0008006" key="4">
    <source>
        <dbReference type="Google" id="ProtNLM"/>
    </source>
</evidence>
<dbReference type="RefSeq" id="WP_317902644.1">
    <property type="nucleotide sequence ID" value="NZ_JAIRBC010000016.1"/>
</dbReference>
<gene>
    <name evidence="2" type="ORF">K8352_12140</name>
</gene>
<evidence type="ECO:0000313" key="3">
    <source>
        <dbReference type="Proteomes" id="UP001200642"/>
    </source>
</evidence>
<accession>A0AAE3JRL8</accession>
<feature type="signal peptide" evidence="1">
    <location>
        <begin position="1"/>
        <end position="19"/>
    </location>
</feature>
<comment type="caution">
    <text evidence="2">The sequence shown here is derived from an EMBL/GenBank/DDBJ whole genome shotgun (WGS) entry which is preliminary data.</text>
</comment>
<keyword evidence="1" id="KW-0732">Signal</keyword>
<evidence type="ECO:0000313" key="2">
    <source>
        <dbReference type="EMBL" id="MCG2461503.1"/>
    </source>
</evidence>
<feature type="chain" id="PRO_5041932221" description="Amidohydrolase-related domain-containing protein" evidence="1">
    <location>
        <begin position="20"/>
        <end position="157"/>
    </location>
</feature>